<sequence length="460" mass="49969">MLFVNCTIITVNATRDIIKDGAIAVADDIIVAIGKTSDLIQQYGEDERIDLSSHIVMPGLISLHVHLAQSLLRTAADDLPLIEWLCDRVWCMQGCFTEEDGYVASKLTIAEMLKSGTTTFVESLFAERYGFGGAVKAVVESGIRGCLGKVVMDQPRYATQEGISMHPGLIEDERSLDNAVKCHQKYHGDGDGRVEVWFGARTPGGVSEDLYRRMITMARQNDIGITMHCAEVKADREFFASNGHTPMTYCQDLGLLAPRTVLAHMVHLDDEDIKILAGTGASVGHCPTSNAKLGSGVCRVKELLEHDVPVGIGCDGCPCNNTMDLLQEMKMASLMPKAIHGDPSLVPAEKIIEMATIIGAKALGKDHEIGSIEVGKKADFISINLTDKLYAQPMRDPVSMVVYIATGSDVDTVVVDGKVVVQQGKLLTIDEQKLIQQANIHGEAVRERAGIIVDSRWPVV</sequence>
<evidence type="ECO:0000313" key="1">
    <source>
        <dbReference type="EMBL" id="CAH6719916.1"/>
    </source>
</evidence>
<protein>
    <submittedName>
        <fullName evidence="1">Uncharacterized protein</fullName>
    </submittedName>
</protein>
<reference evidence="1" key="1">
    <citation type="submission" date="2022-06" db="EMBL/GenBank/DDBJ databases">
        <authorList>
            <person name="Legras J.-L."/>
            <person name="Devillers H."/>
            <person name="Grondin C."/>
        </authorList>
    </citation>
    <scope>NUCLEOTIDE SEQUENCE</scope>
    <source>
        <strain evidence="1">CLIB 1444</strain>
    </source>
</reference>
<proteinExistence type="predicted"/>
<evidence type="ECO:0000313" key="2">
    <source>
        <dbReference type="Proteomes" id="UP001152531"/>
    </source>
</evidence>
<organism evidence="1 2">
    <name type="scientific">[Candida] jaroonii</name>
    <dbReference type="NCBI Taxonomy" id="467808"/>
    <lineage>
        <taxon>Eukaryota</taxon>
        <taxon>Fungi</taxon>
        <taxon>Dikarya</taxon>
        <taxon>Ascomycota</taxon>
        <taxon>Saccharomycotina</taxon>
        <taxon>Pichiomycetes</taxon>
        <taxon>Debaryomycetaceae</taxon>
        <taxon>Yamadazyma</taxon>
    </lineage>
</organism>
<accession>A0ACA9Y4Q9</accession>
<dbReference type="EMBL" id="CALSDN010000003">
    <property type="protein sequence ID" value="CAH6719916.1"/>
    <property type="molecule type" value="Genomic_DNA"/>
</dbReference>
<keyword evidence="2" id="KW-1185">Reference proteome</keyword>
<name>A0ACA9Y4Q9_9ASCO</name>
<comment type="caution">
    <text evidence="1">The sequence shown here is derived from an EMBL/GenBank/DDBJ whole genome shotgun (WGS) entry which is preliminary data.</text>
</comment>
<gene>
    <name evidence="1" type="ORF">CLIB1444_03S00342</name>
</gene>
<dbReference type="Proteomes" id="UP001152531">
    <property type="component" value="Unassembled WGS sequence"/>
</dbReference>